<evidence type="ECO:0008006" key="3">
    <source>
        <dbReference type="Google" id="ProtNLM"/>
    </source>
</evidence>
<protein>
    <recommendedName>
        <fullName evidence="3">Polymerase PB2</fullName>
    </recommendedName>
</protein>
<reference evidence="2" key="1">
    <citation type="submission" date="2013-07" db="EMBL/GenBank/DDBJ databases">
        <authorList>
            <person name="Geib S."/>
        </authorList>
    </citation>
    <scope>NUCLEOTIDE SEQUENCE</scope>
</reference>
<accession>W8C842</accession>
<organism evidence="2">
    <name type="scientific">Ceratitis capitata</name>
    <name type="common">Mediterranean fruit fly</name>
    <name type="synonym">Tephritis capitata</name>
    <dbReference type="NCBI Taxonomy" id="7213"/>
    <lineage>
        <taxon>Eukaryota</taxon>
        <taxon>Metazoa</taxon>
        <taxon>Ecdysozoa</taxon>
        <taxon>Arthropoda</taxon>
        <taxon>Hexapoda</taxon>
        <taxon>Insecta</taxon>
        <taxon>Pterygota</taxon>
        <taxon>Neoptera</taxon>
        <taxon>Endopterygota</taxon>
        <taxon>Diptera</taxon>
        <taxon>Brachycera</taxon>
        <taxon>Muscomorpha</taxon>
        <taxon>Tephritoidea</taxon>
        <taxon>Tephritidae</taxon>
        <taxon>Ceratitis</taxon>
        <taxon>Ceratitis</taxon>
    </lineage>
</organism>
<evidence type="ECO:0000313" key="2">
    <source>
        <dbReference type="EMBL" id="JAC03322.1"/>
    </source>
</evidence>
<feature type="compositionally biased region" description="Basic and acidic residues" evidence="1">
    <location>
        <begin position="762"/>
        <end position="774"/>
    </location>
</feature>
<dbReference type="EMBL" id="GAMC01003234">
    <property type="protein sequence ID" value="JAC03322.1"/>
    <property type="molecule type" value="mRNA"/>
</dbReference>
<proteinExistence type="evidence at transcript level"/>
<evidence type="ECO:0000256" key="1">
    <source>
        <dbReference type="SAM" id="MobiDB-lite"/>
    </source>
</evidence>
<feature type="region of interest" description="Disordered" evidence="1">
    <location>
        <begin position="754"/>
        <end position="774"/>
    </location>
</feature>
<dbReference type="AlphaFoldDB" id="W8C842"/>
<name>W8C842_CERCA</name>
<sequence>MERILEAAKLILSANDETIKILQGNSVSQINTIERNSKSIKDPDPLSSMLSNIAMKYPITISTSSIKSYKIPQEYVMKSGDLRKYNRTPCKLETIDWYLNNSDDPKQEVKEVIQGMMSSGITRLNKIMTMSWKNLNYSVCRTQFTTMMIATNPLEIKIPRELKIPLLSKVLGIDNYIEYSDIPIDMIDMVKEKLLKNNSIPFRSLPNVIQYLGSELNEKYRFLPVLPGMNEDFLLVSHALVQPCYSAVEIGNFISKNHRENKVVTGVCISIIRIVNKMGINNIFEIVDSIKINKLKLTSYLNDTYENKFVKAVKAILHFPVTSRVEIGSTVFNPRIAKLRRTTQKTIGGVSFERIEGEEKVYFTNNNTKGYFTHQNQIVKVLKVSLCKPDTIKTIIPHIAVFCCMGFNNNRARTYSSLQQTMIRFWTENLNQFFGVNKQDLRAFLRNMESSGVGATIGMMEIVENVDYSEEIYSNLYFDYPYFKTKDNQIFMTLPRVSENNENDVSVDSDHECFLEFLHPDVKIIKLIRKLSYEIPLVKKMVTERRWFGDKANVLGHIPVRARSIAIKQAREACIKFSSGPFVSYMKMVSAYIFTGREPDQLSRKTITVIPYHDAKISFSFRAHDLVYTLLENNIGAMYYKKKMVITERSEITKPDKFFLGFSGEFELRAINNLISDVQHKPFSWLMFNSESIEEMKMYTTNIGGQNYVVRKNMNFAYEVSKTIDRCLLTREDCELQKDLKDILKRKREVDIDNMTEGSNESAKRMKRDLDSSS</sequence>
<reference evidence="2" key="2">
    <citation type="journal article" date="2014" name="BMC Genomics">
        <title>A genomic perspective to assessing quality of mass-reared SIT flies used in Mediterranean fruit fly (Ceratitis capitata) eradication in California.</title>
        <authorList>
            <person name="Calla B."/>
            <person name="Hall B."/>
            <person name="Hou S."/>
            <person name="Geib S.M."/>
        </authorList>
    </citation>
    <scope>NUCLEOTIDE SEQUENCE</scope>
</reference>